<comment type="caution">
    <text evidence="7">The sequence shown here is derived from an EMBL/GenBank/DDBJ whole genome shotgun (WGS) entry which is preliminary data.</text>
</comment>
<gene>
    <name evidence="7" type="ORF">ML536_00870</name>
</gene>
<keyword evidence="2" id="KW-0175">Coiled coil</keyword>
<dbReference type="InterPro" id="IPR049712">
    <property type="entry name" value="Poly_export"/>
</dbReference>
<dbReference type="RefSeq" id="WP_281734620.1">
    <property type="nucleotide sequence ID" value="NZ_JAKETQ010000001.1"/>
</dbReference>
<protein>
    <submittedName>
        <fullName evidence="7">Polysaccharide biosynthesis/export family protein</fullName>
    </submittedName>
</protein>
<feature type="domain" description="Polysaccharide export protein N-terminal" evidence="4">
    <location>
        <begin position="50"/>
        <end position="115"/>
    </location>
</feature>
<dbReference type="Pfam" id="PF25994">
    <property type="entry name" value="HH_AprE"/>
    <property type="match status" value="1"/>
</dbReference>
<dbReference type="Pfam" id="PF02563">
    <property type="entry name" value="Poly_export"/>
    <property type="match status" value="1"/>
</dbReference>
<keyword evidence="1 3" id="KW-0732">Signal</keyword>
<dbReference type="EMBL" id="JALAZD010000001">
    <property type="protein sequence ID" value="MCI0125371.1"/>
    <property type="molecule type" value="Genomic_DNA"/>
</dbReference>
<accession>A0AA41QI92</accession>
<dbReference type="Pfam" id="PF10531">
    <property type="entry name" value="SLBB"/>
    <property type="match status" value="1"/>
</dbReference>
<dbReference type="Gene3D" id="3.10.560.10">
    <property type="entry name" value="Outer membrane lipoprotein wza domain like"/>
    <property type="match status" value="1"/>
</dbReference>
<dbReference type="Proteomes" id="UP001156140">
    <property type="component" value="Unassembled WGS sequence"/>
</dbReference>
<evidence type="ECO:0000256" key="1">
    <source>
        <dbReference type="ARBA" id="ARBA00022729"/>
    </source>
</evidence>
<evidence type="ECO:0000256" key="2">
    <source>
        <dbReference type="SAM" id="Coils"/>
    </source>
</evidence>
<feature type="chain" id="PRO_5041426319" evidence="3">
    <location>
        <begin position="30"/>
        <end position="419"/>
    </location>
</feature>
<proteinExistence type="predicted"/>
<dbReference type="PANTHER" id="PTHR33619:SF3">
    <property type="entry name" value="POLYSACCHARIDE EXPORT PROTEIN GFCE-RELATED"/>
    <property type="match status" value="1"/>
</dbReference>
<keyword evidence="8" id="KW-1185">Reference proteome</keyword>
<dbReference type="AlphaFoldDB" id="A0AA41QI92"/>
<dbReference type="InterPro" id="IPR019554">
    <property type="entry name" value="Soluble_ligand-bd"/>
</dbReference>
<evidence type="ECO:0000256" key="3">
    <source>
        <dbReference type="SAM" id="SignalP"/>
    </source>
</evidence>
<feature type="coiled-coil region" evidence="2">
    <location>
        <begin position="306"/>
        <end position="348"/>
    </location>
</feature>
<name>A0AA41QI92_9HYPH</name>
<evidence type="ECO:0000313" key="8">
    <source>
        <dbReference type="Proteomes" id="UP001156140"/>
    </source>
</evidence>
<evidence type="ECO:0000313" key="7">
    <source>
        <dbReference type="EMBL" id="MCI0125371.1"/>
    </source>
</evidence>
<dbReference type="Gene3D" id="3.30.1950.10">
    <property type="entry name" value="wza like domain"/>
    <property type="match status" value="1"/>
</dbReference>
<feature type="domain" description="AprE-like long alpha-helical hairpin" evidence="6">
    <location>
        <begin position="169"/>
        <end position="353"/>
    </location>
</feature>
<reference evidence="7" key="1">
    <citation type="submission" date="2022-03" db="EMBL/GenBank/DDBJ databases">
        <title>The complete genome sequence of a Methyloterrigena soli.</title>
        <authorList>
            <person name="Zi Z."/>
        </authorList>
    </citation>
    <scope>NUCLEOTIDE SEQUENCE</scope>
    <source>
        <strain evidence="7">M48</strain>
    </source>
</reference>
<organism evidence="7 8">
    <name type="scientific">Paradevosia shaoguanensis</name>
    <dbReference type="NCBI Taxonomy" id="1335043"/>
    <lineage>
        <taxon>Bacteria</taxon>
        <taxon>Pseudomonadati</taxon>
        <taxon>Pseudomonadota</taxon>
        <taxon>Alphaproteobacteria</taxon>
        <taxon>Hyphomicrobiales</taxon>
        <taxon>Devosiaceae</taxon>
        <taxon>Paradevosia</taxon>
    </lineage>
</organism>
<evidence type="ECO:0000259" key="5">
    <source>
        <dbReference type="Pfam" id="PF10531"/>
    </source>
</evidence>
<dbReference type="InterPro" id="IPR003715">
    <property type="entry name" value="Poly_export_N"/>
</dbReference>
<evidence type="ECO:0000259" key="4">
    <source>
        <dbReference type="Pfam" id="PF02563"/>
    </source>
</evidence>
<dbReference type="GO" id="GO:0015159">
    <property type="term" value="F:polysaccharide transmembrane transporter activity"/>
    <property type="evidence" value="ECO:0007669"/>
    <property type="project" value="InterPro"/>
</dbReference>
<dbReference type="PANTHER" id="PTHR33619">
    <property type="entry name" value="POLYSACCHARIDE EXPORT PROTEIN GFCE-RELATED"/>
    <property type="match status" value="1"/>
</dbReference>
<feature type="signal peptide" evidence="3">
    <location>
        <begin position="1"/>
        <end position="29"/>
    </location>
</feature>
<feature type="domain" description="Soluble ligand binding" evidence="5">
    <location>
        <begin position="121"/>
        <end position="155"/>
    </location>
</feature>
<sequence length="419" mass="44578">MIALAAWKQGKRGLLLAALLAGIALPAQAVEPSALTPLTKLQLSVVQWNPVLGQYQKLDAVSGEITVAPDRSITVPLVGKLPVENTSVEQLAAIIADRIKAKIGLVDLPEVTVDVAAYPPIYVVGDVTKAGEYPFRPDMTVLQALALGGGPTQASPEQGATRTKLLGDLQAGEGDILRTMAHIARYEAELSGAADIAFPPELSSAPKEGQIAQIIAQEQVVFHSRVEAAKRQEASFEELKALLLSEIDVLKQKGDNLETAITSKEKEYDGVKTLVDQGIATVTRRTDLETALTSLRADRLDNITATMRARQALSEAERNLAAVQDQQKTDASSQLQTEQAKLEQLRNSQATARLLLMGLPADTTSNPDGRQQLAYSIVRQSATGGVQQLNADETTTLSPGDVVKVTAVGKDEATANAAL</sequence>
<evidence type="ECO:0000259" key="6">
    <source>
        <dbReference type="Pfam" id="PF25994"/>
    </source>
</evidence>
<dbReference type="InterPro" id="IPR058781">
    <property type="entry name" value="HH_AprE-like"/>
</dbReference>